<feature type="compositionally biased region" description="Basic residues" evidence="1">
    <location>
        <begin position="96"/>
        <end position="105"/>
    </location>
</feature>
<sequence>MHTAHTVTQNREAERKKKERRGGGEGGTLREGEEEVETSTVEVSRCFCCCWCVDRGGREGSSAMEAEPRSGWRWQGCLPLPSSPPGLGWIVTPTQTRKKKKKKNKQTRDGSVKKKEMGWGRGARTAQLGWAGPGPTGPDPGGSEPGQADPGGPGLTRSRDPPLY</sequence>
<dbReference type="EMBL" id="JBBNAG010000011">
    <property type="protein sequence ID" value="KAK9094458.1"/>
    <property type="molecule type" value="Genomic_DNA"/>
</dbReference>
<evidence type="ECO:0000313" key="3">
    <source>
        <dbReference type="Proteomes" id="UP001419268"/>
    </source>
</evidence>
<reference evidence="2 3" key="1">
    <citation type="submission" date="2024-01" db="EMBL/GenBank/DDBJ databases">
        <title>Genome assemblies of Stephania.</title>
        <authorList>
            <person name="Yang L."/>
        </authorList>
    </citation>
    <scope>NUCLEOTIDE SEQUENCE [LARGE SCALE GENOMIC DNA]</scope>
    <source>
        <strain evidence="2">JXDWG</strain>
        <tissue evidence="2">Leaf</tissue>
    </source>
</reference>
<feature type="compositionally biased region" description="Gly residues" evidence="1">
    <location>
        <begin position="131"/>
        <end position="154"/>
    </location>
</feature>
<organism evidence="2 3">
    <name type="scientific">Stephania cephalantha</name>
    <dbReference type="NCBI Taxonomy" id="152367"/>
    <lineage>
        <taxon>Eukaryota</taxon>
        <taxon>Viridiplantae</taxon>
        <taxon>Streptophyta</taxon>
        <taxon>Embryophyta</taxon>
        <taxon>Tracheophyta</taxon>
        <taxon>Spermatophyta</taxon>
        <taxon>Magnoliopsida</taxon>
        <taxon>Ranunculales</taxon>
        <taxon>Menispermaceae</taxon>
        <taxon>Menispermoideae</taxon>
        <taxon>Cissampelideae</taxon>
        <taxon>Stephania</taxon>
    </lineage>
</organism>
<dbReference type="AlphaFoldDB" id="A0AAP0EPR6"/>
<feature type="region of interest" description="Disordered" evidence="1">
    <location>
        <begin position="75"/>
        <end position="164"/>
    </location>
</feature>
<evidence type="ECO:0000313" key="2">
    <source>
        <dbReference type="EMBL" id="KAK9094458.1"/>
    </source>
</evidence>
<comment type="caution">
    <text evidence="2">The sequence shown here is derived from an EMBL/GenBank/DDBJ whole genome shotgun (WGS) entry which is preliminary data.</text>
</comment>
<name>A0AAP0EPR6_9MAGN</name>
<proteinExistence type="predicted"/>
<keyword evidence="3" id="KW-1185">Reference proteome</keyword>
<accession>A0AAP0EPR6</accession>
<gene>
    <name evidence="2" type="ORF">Scep_025927</name>
</gene>
<feature type="region of interest" description="Disordered" evidence="1">
    <location>
        <begin position="1"/>
        <end position="39"/>
    </location>
</feature>
<protein>
    <submittedName>
        <fullName evidence="2">Uncharacterized protein</fullName>
    </submittedName>
</protein>
<dbReference type="Proteomes" id="UP001419268">
    <property type="component" value="Unassembled WGS sequence"/>
</dbReference>
<evidence type="ECO:0000256" key="1">
    <source>
        <dbReference type="SAM" id="MobiDB-lite"/>
    </source>
</evidence>
<feature type="compositionally biased region" description="Polar residues" evidence="1">
    <location>
        <begin position="1"/>
        <end position="10"/>
    </location>
</feature>
<feature type="compositionally biased region" description="Basic and acidic residues" evidence="1">
    <location>
        <begin position="106"/>
        <end position="118"/>
    </location>
</feature>